<keyword evidence="1" id="KW-0732">Signal</keyword>
<gene>
    <name evidence="2" type="ORF">A130_14860</name>
</gene>
<dbReference type="RefSeq" id="WP_017054595.1">
    <property type="nucleotide sequence ID" value="NZ_AJYW02000097.1"/>
</dbReference>
<feature type="chain" id="PRO_5009173509" description="Sulfate ABC transporter permease" evidence="1">
    <location>
        <begin position="19"/>
        <end position="347"/>
    </location>
</feature>
<dbReference type="Proteomes" id="UP000094165">
    <property type="component" value="Unassembled WGS sequence"/>
</dbReference>
<evidence type="ECO:0000256" key="1">
    <source>
        <dbReference type="SAM" id="SignalP"/>
    </source>
</evidence>
<evidence type="ECO:0000313" key="2">
    <source>
        <dbReference type="EMBL" id="OEE76980.1"/>
    </source>
</evidence>
<comment type="caution">
    <text evidence="2">The sequence shown here is derived from an EMBL/GenBank/DDBJ whole genome shotgun (WGS) entry which is preliminary data.</text>
</comment>
<dbReference type="SUPFAM" id="SSF56935">
    <property type="entry name" value="Porins"/>
    <property type="match status" value="1"/>
</dbReference>
<protein>
    <recommendedName>
        <fullName evidence="4">Sulfate ABC transporter permease</fullName>
    </recommendedName>
</protein>
<proteinExistence type="predicted"/>
<accession>A0A1E5D1U3</accession>
<sequence>MKITTLILMALFTPIAFSQVQLNDSLQLSGFGSFSLARTNQDTPIFTKRMINNDWCFDCDTILGAQLDLDFSPQLRSSIQVVKRPQDDFSEPEVEWAFISYQFNDFNIKLGRLRLPLFMMSEYYYVSHAYPWIRPPQDVYESILGITHYDGLSFGWDHWMTDDMQLHLSPFVTVPHEQHYNAYGLQLSIKSHYTFGLSADIYYDDNAIRLAYLKSSYTQTLSQGERTDEEIDMISLGWNQYFHGFNLLIETVFTKELHSNWYISVDKTWNNWTPYCQYSQQRRIASSESLLCGVKYSLLANLSINMEFQHIYGQKNALNGHFTQIQKPEDGIENEVQLYTLGLSFTF</sequence>
<keyword evidence="3" id="KW-1185">Reference proteome</keyword>
<organism evidence="2 3">
    <name type="scientific">Vibrio genomosp. F6 str. FF-238</name>
    <dbReference type="NCBI Taxonomy" id="1191298"/>
    <lineage>
        <taxon>Bacteria</taxon>
        <taxon>Pseudomonadati</taxon>
        <taxon>Pseudomonadota</taxon>
        <taxon>Gammaproteobacteria</taxon>
        <taxon>Vibrionales</taxon>
        <taxon>Vibrionaceae</taxon>
        <taxon>Vibrio</taxon>
    </lineage>
</organism>
<feature type="signal peptide" evidence="1">
    <location>
        <begin position="1"/>
        <end position="18"/>
    </location>
</feature>
<dbReference type="EMBL" id="AJYW02000097">
    <property type="protein sequence ID" value="OEE76980.1"/>
    <property type="molecule type" value="Genomic_DNA"/>
</dbReference>
<evidence type="ECO:0008006" key="4">
    <source>
        <dbReference type="Google" id="ProtNLM"/>
    </source>
</evidence>
<reference evidence="2 3" key="1">
    <citation type="journal article" date="2012" name="Science">
        <title>Ecological populations of bacteria act as socially cohesive units of antibiotic production and resistance.</title>
        <authorList>
            <person name="Cordero O.X."/>
            <person name="Wildschutte H."/>
            <person name="Kirkup B."/>
            <person name="Proehl S."/>
            <person name="Ngo L."/>
            <person name="Hussain F."/>
            <person name="Le Roux F."/>
            <person name="Mincer T."/>
            <person name="Polz M.F."/>
        </authorList>
    </citation>
    <scope>NUCLEOTIDE SEQUENCE [LARGE SCALE GENOMIC DNA]</scope>
    <source>
        <strain evidence="2 3">FF-238</strain>
    </source>
</reference>
<dbReference type="AlphaFoldDB" id="A0A1E5D1U3"/>
<name>A0A1E5D1U3_9VIBR</name>
<evidence type="ECO:0000313" key="3">
    <source>
        <dbReference type="Proteomes" id="UP000094165"/>
    </source>
</evidence>